<evidence type="ECO:0000256" key="2">
    <source>
        <dbReference type="ARBA" id="ARBA00023125"/>
    </source>
</evidence>
<dbReference type="Gene3D" id="1.20.120.530">
    <property type="entry name" value="GntR ligand-binding domain-like"/>
    <property type="match status" value="1"/>
</dbReference>
<feature type="domain" description="HTH gntR-type" evidence="4">
    <location>
        <begin position="7"/>
        <end position="77"/>
    </location>
</feature>
<keyword evidence="6" id="KW-1185">Reference proteome</keyword>
<dbReference type="EMBL" id="CP019343">
    <property type="protein sequence ID" value="ARN73079.1"/>
    <property type="molecule type" value="Genomic_DNA"/>
</dbReference>
<dbReference type="GO" id="GO:0003700">
    <property type="term" value="F:DNA-binding transcription factor activity"/>
    <property type="evidence" value="ECO:0007669"/>
    <property type="project" value="InterPro"/>
</dbReference>
<feature type="domain" description="HTH gntR-type" evidence="4">
    <location>
        <begin position="257"/>
        <end position="327"/>
    </location>
</feature>
<dbReference type="PANTHER" id="PTHR43537">
    <property type="entry name" value="TRANSCRIPTIONAL REGULATOR, GNTR FAMILY"/>
    <property type="match status" value="1"/>
</dbReference>
<dbReference type="SUPFAM" id="SSF48008">
    <property type="entry name" value="GntR ligand-binding domain-like"/>
    <property type="match status" value="1"/>
</dbReference>
<dbReference type="InterPro" id="IPR000524">
    <property type="entry name" value="Tscrpt_reg_HTH_GntR"/>
</dbReference>
<dbReference type="InterPro" id="IPR008920">
    <property type="entry name" value="TF_FadR/GntR_C"/>
</dbReference>
<dbReference type="InterPro" id="IPR036390">
    <property type="entry name" value="WH_DNA-bd_sf"/>
</dbReference>
<organism evidence="5 6">
    <name type="scientific">Oceanicoccus sagamiensis</name>
    <dbReference type="NCBI Taxonomy" id="716816"/>
    <lineage>
        <taxon>Bacteria</taxon>
        <taxon>Pseudomonadati</taxon>
        <taxon>Pseudomonadota</taxon>
        <taxon>Gammaproteobacteria</taxon>
        <taxon>Cellvibrionales</taxon>
        <taxon>Spongiibacteraceae</taxon>
        <taxon>Oceanicoccus</taxon>
    </lineage>
</organism>
<proteinExistence type="predicted"/>
<accession>A0A1X9NC15</accession>
<dbReference type="Gene3D" id="1.10.10.10">
    <property type="entry name" value="Winged helix-like DNA-binding domain superfamily/Winged helix DNA-binding domain"/>
    <property type="match status" value="2"/>
</dbReference>
<evidence type="ECO:0000259" key="4">
    <source>
        <dbReference type="PROSITE" id="PS50949"/>
    </source>
</evidence>
<dbReference type="InterPro" id="IPR036388">
    <property type="entry name" value="WH-like_DNA-bd_sf"/>
</dbReference>
<evidence type="ECO:0000256" key="3">
    <source>
        <dbReference type="ARBA" id="ARBA00023163"/>
    </source>
</evidence>
<dbReference type="SMART" id="SM00895">
    <property type="entry name" value="FCD"/>
    <property type="match status" value="1"/>
</dbReference>
<evidence type="ECO:0000256" key="1">
    <source>
        <dbReference type="ARBA" id="ARBA00023015"/>
    </source>
</evidence>
<dbReference type="SUPFAM" id="SSF46785">
    <property type="entry name" value="Winged helix' DNA-binding domain"/>
    <property type="match status" value="2"/>
</dbReference>
<evidence type="ECO:0000313" key="5">
    <source>
        <dbReference type="EMBL" id="ARN73079.1"/>
    </source>
</evidence>
<name>A0A1X9NC15_9GAMM</name>
<dbReference type="Pfam" id="PF07729">
    <property type="entry name" value="FCD"/>
    <property type="match status" value="1"/>
</dbReference>
<dbReference type="RefSeq" id="WP_169713874.1">
    <property type="nucleotide sequence ID" value="NZ_CP019343.1"/>
</dbReference>
<reference evidence="5 6" key="1">
    <citation type="submission" date="2016-11" db="EMBL/GenBank/DDBJ databases">
        <title>Trade-off between light-utilization and light-protection in marine flavobacteria.</title>
        <authorList>
            <person name="Kumagai Y."/>
        </authorList>
    </citation>
    <scope>NUCLEOTIDE SEQUENCE [LARGE SCALE GENOMIC DNA]</scope>
    <source>
        <strain evidence="5 6">NBRC 107125</strain>
    </source>
</reference>
<keyword evidence="3" id="KW-0804">Transcription</keyword>
<dbReference type="SMART" id="SM00345">
    <property type="entry name" value="HTH_GNTR"/>
    <property type="match status" value="2"/>
</dbReference>
<keyword evidence="1" id="KW-0805">Transcription regulation</keyword>
<dbReference type="InterPro" id="IPR011711">
    <property type="entry name" value="GntR_C"/>
</dbReference>
<dbReference type="Proteomes" id="UP000193450">
    <property type="component" value="Chromosome"/>
</dbReference>
<keyword evidence="2" id="KW-0238">DNA-binding</keyword>
<dbReference type="Pfam" id="PF00392">
    <property type="entry name" value="GntR"/>
    <property type="match status" value="2"/>
</dbReference>
<dbReference type="PANTHER" id="PTHR43537:SF5">
    <property type="entry name" value="UXU OPERON TRANSCRIPTIONAL REGULATOR"/>
    <property type="match status" value="1"/>
</dbReference>
<sequence length="478" mass="53747">MPKPKTQKLASRLAQQIAKDIFEEGLETGSPLGKEPELLKKYKVSRDSFREAVRILEWQGIAKSVRGPKGGLQVGSPASGAISNLLRDYLQLADTPTKDLLEASRVLNALTIKILSSTLDSEGSDKLFKLTAERKVLHGSPKEEQRALWNVFKEMGQLTNNPALAIFMAPIHEVLTSMALSSRRTNKKDFITEGQQVWRNIHKCTAAIIAGDEATAVTHMNYYLDQIEQYMAPAPKLASTKRKTKTSYPTWIKENDNKLAQSFMYQLHHDIHAKQLQPGDRIGQETDLIPKYAVSRSIFREAVRMLEMIGLVEQRKGREGGLVVATPDSSGIVPTISIFLTHMNYDFDKLNQSRLPIEMKVAQLAAKKIDEKSAKALTEAISIEQQASGEEFIPAATRVHTLINRIADNRVFSLYVDVMMDARAFKLEEPRRANKAIKNAKKIKDSHRLLAKAILNKDPSLASRKMIEHRKLMTELQR</sequence>
<protein>
    <recommendedName>
        <fullName evidence="4">HTH gntR-type domain-containing protein</fullName>
    </recommendedName>
</protein>
<dbReference type="KEGG" id="osg:BST96_02525"/>
<dbReference type="PROSITE" id="PS50949">
    <property type="entry name" value="HTH_GNTR"/>
    <property type="match status" value="2"/>
</dbReference>
<dbReference type="AlphaFoldDB" id="A0A1X9NC15"/>
<dbReference type="STRING" id="716816.BST96_02525"/>
<evidence type="ECO:0000313" key="6">
    <source>
        <dbReference type="Proteomes" id="UP000193450"/>
    </source>
</evidence>
<dbReference type="GO" id="GO:0003677">
    <property type="term" value="F:DNA binding"/>
    <property type="evidence" value="ECO:0007669"/>
    <property type="project" value="UniProtKB-KW"/>
</dbReference>
<gene>
    <name evidence="5" type="ORF">BST96_02525</name>
</gene>